<dbReference type="AlphaFoldDB" id="A0A238KZS6"/>
<feature type="transmembrane region" description="Helical" evidence="6">
    <location>
        <begin position="236"/>
        <end position="255"/>
    </location>
</feature>
<evidence type="ECO:0000256" key="6">
    <source>
        <dbReference type="SAM" id="Phobius"/>
    </source>
</evidence>
<protein>
    <submittedName>
        <fullName evidence="8">EamA-like transporter family protein</fullName>
    </submittedName>
</protein>
<comment type="similarity">
    <text evidence="2">Belongs to the drug/metabolite transporter (DMT) superfamily. 10 TMS drug/metabolite exporter (DME) (TC 2.A.7.3) family.</text>
</comment>
<evidence type="ECO:0000259" key="7">
    <source>
        <dbReference type="Pfam" id="PF00892"/>
    </source>
</evidence>
<gene>
    <name evidence="8" type="ORF">PEV8663_03581</name>
</gene>
<comment type="subcellular location">
    <subcellularLocation>
        <location evidence="1">Membrane</location>
        <topology evidence="1">Multi-pass membrane protein</topology>
    </subcellularLocation>
</comment>
<feature type="transmembrane region" description="Helical" evidence="6">
    <location>
        <begin position="123"/>
        <end position="139"/>
    </location>
</feature>
<dbReference type="InterPro" id="IPR037185">
    <property type="entry name" value="EmrE-like"/>
</dbReference>
<feature type="transmembrane region" description="Helical" evidence="6">
    <location>
        <begin position="71"/>
        <end position="89"/>
    </location>
</feature>
<dbReference type="EMBL" id="FXYH01000015">
    <property type="protein sequence ID" value="SMX47596.1"/>
    <property type="molecule type" value="Genomic_DNA"/>
</dbReference>
<dbReference type="Pfam" id="PF00892">
    <property type="entry name" value="EamA"/>
    <property type="match status" value="2"/>
</dbReference>
<dbReference type="SUPFAM" id="SSF103481">
    <property type="entry name" value="Multidrug resistance efflux transporter EmrE"/>
    <property type="match status" value="2"/>
</dbReference>
<evidence type="ECO:0000256" key="4">
    <source>
        <dbReference type="ARBA" id="ARBA00022989"/>
    </source>
</evidence>
<organism evidence="8 9">
    <name type="scientific">Pelagimonas varians</name>
    <dbReference type="NCBI Taxonomy" id="696760"/>
    <lineage>
        <taxon>Bacteria</taxon>
        <taxon>Pseudomonadati</taxon>
        <taxon>Pseudomonadota</taxon>
        <taxon>Alphaproteobacteria</taxon>
        <taxon>Rhodobacterales</taxon>
        <taxon>Roseobacteraceae</taxon>
        <taxon>Pelagimonas</taxon>
    </lineage>
</organism>
<evidence type="ECO:0000313" key="8">
    <source>
        <dbReference type="EMBL" id="SMX47596.1"/>
    </source>
</evidence>
<accession>A0A238KZS6</accession>
<reference evidence="8 9" key="1">
    <citation type="submission" date="2017-05" db="EMBL/GenBank/DDBJ databases">
        <authorList>
            <person name="Song R."/>
            <person name="Chenine A.L."/>
            <person name="Ruprecht R.M."/>
        </authorList>
    </citation>
    <scope>NUCLEOTIDE SEQUENCE [LARGE SCALE GENOMIC DNA]</scope>
    <source>
        <strain evidence="8 9">CECT 8663</strain>
    </source>
</reference>
<feature type="transmembrane region" description="Helical" evidence="6">
    <location>
        <begin position="95"/>
        <end position="116"/>
    </location>
</feature>
<keyword evidence="3 6" id="KW-0812">Transmembrane</keyword>
<feature type="transmembrane region" description="Helical" evidence="6">
    <location>
        <begin position="261"/>
        <end position="281"/>
    </location>
</feature>
<feature type="domain" description="EamA" evidence="7">
    <location>
        <begin position="147"/>
        <end position="272"/>
    </location>
</feature>
<evidence type="ECO:0000256" key="5">
    <source>
        <dbReference type="ARBA" id="ARBA00023136"/>
    </source>
</evidence>
<evidence type="ECO:0000313" key="9">
    <source>
        <dbReference type="Proteomes" id="UP000220836"/>
    </source>
</evidence>
<keyword evidence="5 6" id="KW-0472">Membrane</keyword>
<dbReference type="Proteomes" id="UP000220836">
    <property type="component" value="Unassembled WGS sequence"/>
</dbReference>
<dbReference type="GO" id="GO:0016020">
    <property type="term" value="C:membrane"/>
    <property type="evidence" value="ECO:0007669"/>
    <property type="project" value="UniProtKB-SubCell"/>
</dbReference>
<keyword evidence="9" id="KW-1185">Reference proteome</keyword>
<evidence type="ECO:0000256" key="1">
    <source>
        <dbReference type="ARBA" id="ARBA00004141"/>
    </source>
</evidence>
<evidence type="ECO:0000256" key="2">
    <source>
        <dbReference type="ARBA" id="ARBA00009853"/>
    </source>
</evidence>
<sequence length="286" mass="30456">MQTKISIWTVVAMAAAMSAIVLGDTAGKLLMADGLSPLFIAWSRFAFGALLLGPLCGLTRADLRSFLDWRVILRAALIVGVILLILTALRTEPMANVFGGFFVGPVVSFTLSAILLREPINRARVGLLALGFVGVLLVVKPGFGMGPGMIFAVLAGVFYGSFLTASRWLSFHYRPRFLLASQLIIGAVLLTPLGAAQTPMQGDVRLWALILLSAVASGFGNYLLVMVNRSTPASVVAPLVYFQLVAATIFGYFVFGDWPDVYSLLGLAIILSSGFAGLAVAGRQLR</sequence>
<keyword evidence="4 6" id="KW-1133">Transmembrane helix</keyword>
<evidence type="ECO:0000256" key="3">
    <source>
        <dbReference type="ARBA" id="ARBA00022692"/>
    </source>
</evidence>
<dbReference type="InterPro" id="IPR000620">
    <property type="entry name" value="EamA_dom"/>
</dbReference>
<feature type="transmembrane region" description="Helical" evidence="6">
    <location>
        <begin position="177"/>
        <end position="198"/>
    </location>
</feature>
<dbReference type="RefSeq" id="WP_245910917.1">
    <property type="nucleotide sequence ID" value="NZ_FXYH01000015.1"/>
</dbReference>
<name>A0A238KZS6_9RHOB</name>
<feature type="transmembrane region" description="Helical" evidence="6">
    <location>
        <begin position="39"/>
        <end position="59"/>
    </location>
</feature>
<feature type="transmembrane region" description="Helical" evidence="6">
    <location>
        <begin position="204"/>
        <end position="224"/>
    </location>
</feature>
<dbReference type="PANTHER" id="PTHR22911:SF6">
    <property type="entry name" value="SOLUTE CARRIER FAMILY 35 MEMBER G1"/>
    <property type="match status" value="1"/>
</dbReference>
<feature type="transmembrane region" description="Helical" evidence="6">
    <location>
        <begin position="145"/>
        <end position="165"/>
    </location>
</feature>
<dbReference type="PANTHER" id="PTHR22911">
    <property type="entry name" value="ACYL-MALONYL CONDENSING ENZYME-RELATED"/>
    <property type="match status" value="1"/>
</dbReference>
<feature type="domain" description="EamA" evidence="7">
    <location>
        <begin position="9"/>
        <end position="139"/>
    </location>
</feature>
<proteinExistence type="inferred from homology"/>